<name>A0A9P4JB18_9PLEO</name>
<dbReference type="Gene3D" id="3.40.50.10810">
    <property type="entry name" value="Tandem AAA-ATPase domain"/>
    <property type="match status" value="1"/>
</dbReference>
<feature type="domain" description="Helicase ATP-binding" evidence="7">
    <location>
        <begin position="254"/>
        <end position="433"/>
    </location>
</feature>
<evidence type="ECO:0000313" key="10">
    <source>
        <dbReference type="Proteomes" id="UP000799536"/>
    </source>
</evidence>
<dbReference type="InterPro" id="IPR001650">
    <property type="entry name" value="Helicase_C-like"/>
</dbReference>
<dbReference type="PANTHER" id="PTHR45629:SF7">
    <property type="entry name" value="DNA EXCISION REPAIR PROTEIN ERCC-6-RELATED"/>
    <property type="match status" value="1"/>
</dbReference>
<comment type="caution">
    <text evidence="9">The sequence shown here is derived from an EMBL/GenBank/DDBJ whole genome shotgun (WGS) entry which is preliminary data.</text>
</comment>
<organism evidence="9 10">
    <name type="scientific">Delitschia confertaspora ATCC 74209</name>
    <dbReference type="NCBI Taxonomy" id="1513339"/>
    <lineage>
        <taxon>Eukaryota</taxon>
        <taxon>Fungi</taxon>
        <taxon>Dikarya</taxon>
        <taxon>Ascomycota</taxon>
        <taxon>Pezizomycotina</taxon>
        <taxon>Dothideomycetes</taxon>
        <taxon>Pleosporomycetidae</taxon>
        <taxon>Pleosporales</taxon>
        <taxon>Delitschiaceae</taxon>
        <taxon>Delitschia</taxon>
    </lineage>
</organism>
<dbReference type="InterPro" id="IPR057931">
    <property type="entry name" value="RHH_ERCC6L2"/>
</dbReference>
<dbReference type="SUPFAM" id="SSF52540">
    <property type="entry name" value="P-loop containing nucleoside triphosphate hydrolases"/>
    <property type="match status" value="2"/>
</dbReference>
<keyword evidence="10" id="KW-1185">Reference proteome</keyword>
<evidence type="ECO:0000313" key="9">
    <source>
        <dbReference type="EMBL" id="KAF2196231.1"/>
    </source>
</evidence>
<keyword evidence="5" id="KW-0539">Nucleus</keyword>
<dbReference type="EMBL" id="ML994440">
    <property type="protein sequence ID" value="KAF2196231.1"/>
    <property type="molecule type" value="Genomic_DNA"/>
</dbReference>
<dbReference type="InterPro" id="IPR049730">
    <property type="entry name" value="SNF2/RAD54-like_C"/>
</dbReference>
<dbReference type="OrthoDB" id="413460at2759"/>
<dbReference type="PROSITE" id="PS51194">
    <property type="entry name" value="HELICASE_CTER"/>
    <property type="match status" value="1"/>
</dbReference>
<evidence type="ECO:0000256" key="2">
    <source>
        <dbReference type="ARBA" id="ARBA00022741"/>
    </source>
</evidence>
<dbReference type="FunFam" id="3.40.50.10810:FF:000019">
    <property type="entry name" value="DNA excision repair protein ERCC-6-like 2 isoform X1"/>
    <property type="match status" value="1"/>
</dbReference>
<comment type="subcellular location">
    <subcellularLocation>
        <location evidence="1">Nucleus</location>
    </subcellularLocation>
</comment>
<dbReference type="InterPro" id="IPR029256">
    <property type="entry name" value="Heliccase-ass-bd"/>
</dbReference>
<dbReference type="CDD" id="cd18793">
    <property type="entry name" value="SF2_C_SNF"/>
    <property type="match status" value="1"/>
</dbReference>
<dbReference type="InterPro" id="IPR014001">
    <property type="entry name" value="Helicase_ATP-bd"/>
</dbReference>
<dbReference type="InterPro" id="IPR027417">
    <property type="entry name" value="P-loop_NTPase"/>
</dbReference>
<proteinExistence type="predicted"/>
<dbReference type="Pfam" id="PF00176">
    <property type="entry name" value="SNF2-rel_dom"/>
    <property type="match status" value="1"/>
</dbReference>
<feature type="compositionally biased region" description="Basic and acidic residues" evidence="6">
    <location>
        <begin position="1"/>
        <end position="12"/>
    </location>
</feature>
<dbReference type="InterPro" id="IPR050496">
    <property type="entry name" value="SNF2_RAD54_helicase_repair"/>
</dbReference>
<dbReference type="PANTHER" id="PTHR45629">
    <property type="entry name" value="SNF2/RAD54 FAMILY MEMBER"/>
    <property type="match status" value="1"/>
</dbReference>
<evidence type="ECO:0000256" key="1">
    <source>
        <dbReference type="ARBA" id="ARBA00004123"/>
    </source>
</evidence>
<feature type="region of interest" description="Disordered" evidence="6">
    <location>
        <begin position="44"/>
        <end position="95"/>
    </location>
</feature>
<protein>
    <submittedName>
        <fullName evidence="9">Uncharacterized protein</fullName>
    </submittedName>
</protein>
<evidence type="ECO:0000256" key="3">
    <source>
        <dbReference type="ARBA" id="ARBA00022801"/>
    </source>
</evidence>
<dbReference type="Pfam" id="PF00271">
    <property type="entry name" value="Helicase_C"/>
    <property type="match status" value="1"/>
</dbReference>
<feature type="region of interest" description="Disordered" evidence="6">
    <location>
        <begin position="934"/>
        <end position="962"/>
    </location>
</feature>
<evidence type="ECO:0000256" key="4">
    <source>
        <dbReference type="ARBA" id="ARBA00022840"/>
    </source>
</evidence>
<sequence>MVMVSEARKQVPSDDGSGSDLNMDEFNIEKQGLGLGDLIQKFTQTQSQDYSDSDSDLVQPFGRKRRALNDTEEEEEVIITSGNQEQESESDYGFDEDPEAAYKEFQNRKSNKRKATAAETRRIKAANAKTVASRTSIIGRKPQKKPLEHQQKDLRGQYALVETPLEREGGAVSRKRKLSRAHNAGLRYPPYLKDIDWTDSKNTSQLEEKPQLPGHVTPKRLKKDVKMRNSKGVIPAPIAQWLRDYQVEGVKFLHERFVEQRGALLGDDMGLGKTVQVIAFLTAAFHKTGTKLDQIIMRKVRTLEDNRWYPRVLIVCPGSLLQNWQDELDMWGWWHVDVYHGLAREDALEAARTGRTEIMLTTYGMYRRHEGDINTIDWDCIIADECHQIKSKDSETTKAMNKVNALCRIGLTGTAIQNRYEELWTLLNWANPGKYGTAMSWKHDITTPLKVGQSHDATNEQLANARMKARELVEDILPNVFLRRMKSLIADQLPKKVDRVVFCQLTDLQAEAYRNLVDSETFEYIRRAGESCDCGSKKKRGWCCYMEVPGRGKWSKWPFPCMVYLQKLANHLALLLPVSTDNQDKQSNDLETVQTALPDEWKNLYRIRENILKLSQREYCGKWKVLKRLLDFWHKNGDKVLVFSHSVRLLRLLKSLFDVDGMKFNWSYLDGSMTYDARAKAVADFNTDPNQFVFLISTKAGGVGLNITSANKVVVVDPNWNPAYDLQAQDRAYRIGQTRDVEVFRLISSGTIEEIVYARQIYKQQQANIGYTASLERRYFKGVMDEKGKKGELFGLESLFSFEENGLLLRDIIHKTNVAEVRADVKTMDFEVSLDEMYEDEEGDAVLSDKSLGIDADIASQKQMKEFANQLIGKKKRAERKGPDPVNAILAKAGVVYTHENSEVIGRSKVEAELSRKAMEVRNDVDLGKKTAFDLTQSQARHNSLSQDDDDEDDLNGPPEELKINYKYRPNEEIRKRQFGAMAEWAGYEDTTEFALAIEDMTQEERRSLLNKFYRSRRRSLVQEFKRQEQGSA</sequence>
<dbReference type="Pfam" id="PF14773">
    <property type="entry name" value="VIGSSK"/>
    <property type="match status" value="1"/>
</dbReference>
<reference evidence="9" key="1">
    <citation type="journal article" date="2020" name="Stud. Mycol.">
        <title>101 Dothideomycetes genomes: a test case for predicting lifestyles and emergence of pathogens.</title>
        <authorList>
            <person name="Haridas S."/>
            <person name="Albert R."/>
            <person name="Binder M."/>
            <person name="Bloem J."/>
            <person name="Labutti K."/>
            <person name="Salamov A."/>
            <person name="Andreopoulos B."/>
            <person name="Baker S."/>
            <person name="Barry K."/>
            <person name="Bills G."/>
            <person name="Bluhm B."/>
            <person name="Cannon C."/>
            <person name="Castanera R."/>
            <person name="Culley D."/>
            <person name="Daum C."/>
            <person name="Ezra D."/>
            <person name="Gonzalez J."/>
            <person name="Henrissat B."/>
            <person name="Kuo A."/>
            <person name="Liang C."/>
            <person name="Lipzen A."/>
            <person name="Lutzoni F."/>
            <person name="Magnuson J."/>
            <person name="Mondo S."/>
            <person name="Nolan M."/>
            <person name="Ohm R."/>
            <person name="Pangilinan J."/>
            <person name="Park H.-J."/>
            <person name="Ramirez L."/>
            <person name="Alfaro M."/>
            <person name="Sun H."/>
            <person name="Tritt A."/>
            <person name="Yoshinaga Y."/>
            <person name="Zwiers L.-H."/>
            <person name="Turgeon B."/>
            <person name="Goodwin S."/>
            <person name="Spatafora J."/>
            <person name="Crous P."/>
            <person name="Grigoriev I."/>
        </authorList>
    </citation>
    <scope>NUCLEOTIDE SEQUENCE</scope>
    <source>
        <strain evidence="9">ATCC 74209</strain>
    </source>
</reference>
<dbReference type="Pfam" id="PF25806">
    <property type="entry name" value="RHH_ERCC6L2"/>
    <property type="match status" value="1"/>
</dbReference>
<dbReference type="SMART" id="SM00490">
    <property type="entry name" value="HELICc"/>
    <property type="match status" value="1"/>
</dbReference>
<feature type="compositionally biased region" description="Acidic residues" evidence="6">
    <location>
        <begin position="86"/>
        <end position="95"/>
    </location>
</feature>
<dbReference type="GO" id="GO:0005634">
    <property type="term" value="C:nucleus"/>
    <property type="evidence" value="ECO:0007669"/>
    <property type="project" value="UniProtKB-SubCell"/>
</dbReference>
<dbReference type="InterPro" id="IPR038718">
    <property type="entry name" value="SNF2-like_sf"/>
</dbReference>
<keyword evidence="3" id="KW-0378">Hydrolase</keyword>
<dbReference type="Proteomes" id="UP000799536">
    <property type="component" value="Unassembled WGS sequence"/>
</dbReference>
<keyword evidence="4" id="KW-0067">ATP-binding</keyword>
<gene>
    <name evidence="9" type="ORF">GQ43DRAFT_459275</name>
</gene>
<dbReference type="InterPro" id="IPR000330">
    <property type="entry name" value="SNF2_N"/>
</dbReference>
<feature type="compositionally biased region" description="Polar residues" evidence="6">
    <location>
        <begin position="934"/>
        <end position="946"/>
    </location>
</feature>
<evidence type="ECO:0000259" key="7">
    <source>
        <dbReference type="PROSITE" id="PS51192"/>
    </source>
</evidence>
<dbReference type="GO" id="GO:0016787">
    <property type="term" value="F:hydrolase activity"/>
    <property type="evidence" value="ECO:0007669"/>
    <property type="project" value="UniProtKB-KW"/>
</dbReference>
<evidence type="ECO:0000256" key="6">
    <source>
        <dbReference type="SAM" id="MobiDB-lite"/>
    </source>
</evidence>
<dbReference type="SMART" id="SM00487">
    <property type="entry name" value="DEXDc"/>
    <property type="match status" value="1"/>
</dbReference>
<dbReference type="Gene3D" id="3.40.50.300">
    <property type="entry name" value="P-loop containing nucleotide triphosphate hydrolases"/>
    <property type="match status" value="1"/>
</dbReference>
<feature type="region of interest" description="Disordered" evidence="6">
    <location>
        <begin position="1"/>
        <end position="23"/>
    </location>
</feature>
<accession>A0A9P4JB18</accession>
<dbReference type="PROSITE" id="PS51192">
    <property type="entry name" value="HELICASE_ATP_BIND_1"/>
    <property type="match status" value="1"/>
</dbReference>
<dbReference type="AlphaFoldDB" id="A0A9P4JB18"/>
<keyword evidence="2" id="KW-0547">Nucleotide-binding</keyword>
<evidence type="ECO:0000259" key="8">
    <source>
        <dbReference type="PROSITE" id="PS51194"/>
    </source>
</evidence>
<dbReference type="GO" id="GO:0005524">
    <property type="term" value="F:ATP binding"/>
    <property type="evidence" value="ECO:0007669"/>
    <property type="project" value="InterPro"/>
</dbReference>
<evidence type="ECO:0000256" key="5">
    <source>
        <dbReference type="ARBA" id="ARBA00023242"/>
    </source>
</evidence>
<feature type="domain" description="Helicase C-terminal" evidence="8">
    <location>
        <begin position="625"/>
        <end position="780"/>
    </location>
</feature>